<dbReference type="RefSeq" id="WP_186506572.1">
    <property type="nucleotide sequence ID" value="NZ_JACNEP010000006.1"/>
</dbReference>
<keyword evidence="2" id="KW-1185">Reference proteome</keyword>
<organism evidence="1 2">
    <name type="scientific">Neptunicella marina</name>
    <dbReference type="NCBI Taxonomy" id="2125989"/>
    <lineage>
        <taxon>Bacteria</taxon>
        <taxon>Pseudomonadati</taxon>
        <taxon>Pseudomonadota</taxon>
        <taxon>Gammaproteobacteria</taxon>
        <taxon>Alteromonadales</taxon>
        <taxon>Alteromonadaceae</taxon>
        <taxon>Neptunicella</taxon>
    </lineage>
</organism>
<accession>A0A8J6LZF8</accession>
<reference evidence="1" key="1">
    <citation type="journal article" date="2018" name="Int. J. Syst. Evol. Microbiol.">
        <title>Neptunicella marina gen. nov., sp. nov., isolated from surface seawater.</title>
        <authorList>
            <person name="Liu X."/>
            <person name="Lai Q."/>
            <person name="Du Y."/>
            <person name="Zhang X."/>
            <person name="Liu Z."/>
            <person name="Sun F."/>
            <person name="Shao Z."/>
        </authorList>
    </citation>
    <scope>NUCLEOTIDE SEQUENCE</scope>
    <source>
        <strain evidence="1">S27-2</strain>
    </source>
</reference>
<sequence>MHLGWRALIKQYFQRNSGHFKLGIEVAELGIHISVMDCSKNQSDWSKQHFIELNDWPQKLKQWVLQQGLQNSLCNLVIDAAHYQIYQVEKPSVPQEELAQALRWSVKDLLVDSQDVVLDYYEHPAQTAGANKVSVVAVKRAYLDALIKHISQAGLALSVVSIEEMAFCELLPAEQEATIVLSQNLGQDLHLYIIKQGKLYFNRKLRGYNLLSSMSLDEMRGGMLENLATEIQRSMDYFESQLHQAPVTRVGLVLDTDFQQEVAQELNQLLMIQVEPVAPSFASQTGLTVKRAYFTSLGAASMSDELEMEETHEI</sequence>
<dbReference type="PANTHER" id="PTHR32432:SF3">
    <property type="entry name" value="ETHANOLAMINE UTILIZATION PROTEIN EUTJ"/>
    <property type="match status" value="1"/>
</dbReference>
<comment type="caution">
    <text evidence="1">The sequence shown here is derived from an EMBL/GenBank/DDBJ whole genome shotgun (WGS) entry which is preliminary data.</text>
</comment>
<dbReference type="Proteomes" id="UP000601768">
    <property type="component" value="Unassembled WGS sequence"/>
</dbReference>
<protein>
    <submittedName>
        <fullName evidence="1">MSHA biogenesis protein MshI</fullName>
    </submittedName>
</protein>
<evidence type="ECO:0000313" key="2">
    <source>
        <dbReference type="Proteomes" id="UP000601768"/>
    </source>
</evidence>
<dbReference type="Gene3D" id="3.30.420.380">
    <property type="match status" value="1"/>
</dbReference>
<name>A0A8J6LZF8_9ALTE</name>
<dbReference type="InterPro" id="IPR050696">
    <property type="entry name" value="FtsA/MreB"/>
</dbReference>
<dbReference type="SUPFAM" id="SSF53067">
    <property type="entry name" value="Actin-like ATPase domain"/>
    <property type="match status" value="1"/>
</dbReference>
<dbReference type="EMBL" id="JACNEP010000006">
    <property type="protein sequence ID" value="MBC3766100.1"/>
    <property type="molecule type" value="Genomic_DNA"/>
</dbReference>
<dbReference type="AlphaFoldDB" id="A0A8J6LZF8"/>
<gene>
    <name evidence="1" type="ORF">H8B19_09425</name>
</gene>
<reference evidence="1" key="2">
    <citation type="submission" date="2020-08" db="EMBL/GenBank/DDBJ databases">
        <authorList>
            <person name="Lai Q."/>
        </authorList>
    </citation>
    <scope>NUCLEOTIDE SEQUENCE</scope>
    <source>
        <strain evidence="1">S27-2</strain>
    </source>
</reference>
<dbReference type="InterPro" id="IPR043129">
    <property type="entry name" value="ATPase_NBD"/>
</dbReference>
<evidence type="ECO:0000313" key="1">
    <source>
        <dbReference type="EMBL" id="MBC3766100.1"/>
    </source>
</evidence>
<dbReference type="PANTHER" id="PTHR32432">
    <property type="entry name" value="CELL DIVISION PROTEIN FTSA-RELATED"/>
    <property type="match status" value="1"/>
</dbReference>
<proteinExistence type="predicted"/>